<name>A0A183FKP0_HELPZ</name>
<proteinExistence type="predicted"/>
<sequence>MFSKSTLIVLLVILTVALACHPNGKKHKHGKCKHGGGSTEADCGDDYYYYDDYDHSHHTHPKGGGGKGGSGSGSSERLSQVASELATF</sequence>
<evidence type="ECO:0000313" key="4">
    <source>
        <dbReference type="Proteomes" id="UP000050761"/>
    </source>
</evidence>
<dbReference type="WBParaSite" id="HPBE_0000773201-mRNA-1">
    <property type="protein sequence ID" value="HPBE_0000773201-mRNA-1"/>
    <property type="gene ID" value="HPBE_0000773201"/>
</dbReference>
<dbReference type="Proteomes" id="UP000050761">
    <property type="component" value="Unassembled WGS sequence"/>
</dbReference>
<protein>
    <submittedName>
        <fullName evidence="5">Secreted protein</fullName>
    </submittedName>
</protein>
<reference evidence="3 4" key="1">
    <citation type="submission" date="2018-11" db="EMBL/GenBank/DDBJ databases">
        <authorList>
            <consortium name="Pathogen Informatics"/>
        </authorList>
    </citation>
    <scope>NUCLEOTIDE SEQUENCE [LARGE SCALE GENOMIC DNA]</scope>
</reference>
<dbReference type="PROSITE" id="PS51257">
    <property type="entry name" value="PROKAR_LIPOPROTEIN"/>
    <property type="match status" value="1"/>
</dbReference>
<evidence type="ECO:0000313" key="3">
    <source>
        <dbReference type="EMBL" id="VDO73407.1"/>
    </source>
</evidence>
<reference evidence="5" key="2">
    <citation type="submission" date="2019-09" db="UniProtKB">
        <authorList>
            <consortium name="WormBaseParasite"/>
        </authorList>
    </citation>
    <scope>IDENTIFICATION</scope>
</reference>
<gene>
    <name evidence="3" type="ORF">HPBE_LOCUS7733</name>
</gene>
<dbReference type="EMBL" id="UZAH01025961">
    <property type="protein sequence ID" value="VDO73407.1"/>
    <property type="molecule type" value="Genomic_DNA"/>
</dbReference>
<dbReference type="AlphaFoldDB" id="A0A183FKP0"/>
<accession>A0A3P7YMP6</accession>
<evidence type="ECO:0000256" key="1">
    <source>
        <dbReference type="SAM" id="MobiDB-lite"/>
    </source>
</evidence>
<feature type="compositionally biased region" description="Gly residues" evidence="1">
    <location>
        <begin position="62"/>
        <end position="72"/>
    </location>
</feature>
<keyword evidence="2" id="KW-0732">Signal</keyword>
<evidence type="ECO:0000256" key="2">
    <source>
        <dbReference type="SAM" id="SignalP"/>
    </source>
</evidence>
<feature type="region of interest" description="Disordered" evidence="1">
    <location>
        <begin position="58"/>
        <end position="88"/>
    </location>
</feature>
<feature type="chain" id="PRO_5044551471" evidence="2">
    <location>
        <begin position="20"/>
        <end position="88"/>
    </location>
</feature>
<accession>A0A183FKP0</accession>
<feature type="signal peptide" evidence="2">
    <location>
        <begin position="1"/>
        <end position="19"/>
    </location>
</feature>
<organism evidence="4 5">
    <name type="scientific">Heligmosomoides polygyrus</name>
    <name type="common">Parasitic roundworm</name>
    <dbReference type="NCBI Taxonomy" id="6339"/>
    <lineage>
        <taxon>Eukaryota</taxon>
        <taxon>Metazoa</taxon>
        <taxon>Ecdysozoa</taxon>
        <taxon>Nematoda</taxon>
        <taxon>Chromadorea</taxon>
        <taxon>Rhabditida</taxon>
        <taxon>Rhabditina</taxon>
        <taxon>Rhabditomorpha</taxon>
        <taxon>Strongyloidea</taxon>
        <taxon>Heligmosomidae</taxon>
        <taxon>Heligmosomoides</taxon>
    </lineage>
</organism>
<keyword evidence="4" id="KW-1185">Reference proteome</keyword>
<evidence type="ECO:0000313" key="5">
    <source>
        <dbReference type="WBParaSite" id="HPBE_0000773201-mRNA-1"/>
    </source>
</evidence>